<proteinExistence type="predicted"/>
<dbReference type="PANTHER" id="PTHR43575:SF1">
    <property type="entry name" value="PROTEIN ABCI7, CHLOROPLASTIC"/>
    <property type="match status" value="1"/>
</dbReference>
<sequence>MEKTIELKHGDNKAVIAISKELKRDDYGRDTFTKVLKSISNAYLKEYVKEKYEEYEKIGFPVWKRTNIENFNLLSYEYKQYFDTLDKSGVELLKKLDFDGSHRKFVLLSDVFSFEGDYIVIEDDKLIKKEYGQTISNDLIHVKKGSLTLIRILRPEMFSNHTTRILVSEGASLTVYNIHEVHGNSYHFDNVFIEVEEKANVKVRDFYAGSGVSVGYFGVKMSGKEANVDLKPYFIGTGNGRFDLLYMLRFVGMENTGVIKAEGTLANNSKLVFRGILDLKKGAKNSVAEESEKAILLSKDAKMEAIPSLWVDENEVTASHAASSAPLDDNAIFYLMSRGFSKDEAKRYIIEGIYEELIQELKKYGLEGMVENALKGVVG</sequence>
<evidence type="ECO:0000313" key="2">
    <source>
        <dbReference type="EMBL" id="QTA37185.1"/>
    </source>
</evidence>
<reference evidence="2 3" key="1">
    <citation type="submission" date="2021-03" db="EMBL/GenBank/DDBJ databases">
        <title>Thermosipho ferrireducens sp.nov., an anaerobic thermophilic iron-reducing bacterium isolated from a deep-sea hydrothermal sulfide deposits.</title>
        <authorList>
            <person name="Zeng X."/>
            <person name="Chen Y."/>
            <person name="Shao Z."/>
        </authorList>
    </citation>
    <scope>NUCLEOTIDE SEQUENCE [LARGE SCALE GENOMIC DNA]</scope>
    <source>
        <strain evidence="2 3">JL129W03</strain>
    </source>
</reference>
<dbReference type="EMBL" id="CP071446">
    <property type="protein sequence ID" value="QTA37185.1"/>
    <property type="molecule type" value="Genomic_DNA"/>
</dbReference>
<accession>A0ABX7S7U4</accession>
<dbReference type="SUPFAM" id="SSF101960">
    <property type="entry name" value="Stabilizer of iron transporter SufD"/>
    <property type="match status" value="1"/>
</dbReference>
<feature type="domain" description="SUF system FeS cluster assembly SufBD core" evidence="1">
    <location>
        <begin position="139"/>
        <end position="352"/>
    </location>
</feature>
<dbReference type="Pfam" id="PF01458">
    <property type="entry name" value="SUFBD_core"/>
    <property type="match status" value="1"/>
</dbReference>
<dbReference type="InterPro" id="IPR055346">
    <property type="entry name" value="Fe-S_cluster_assembly_SufBD"/>
</dbReference>
<dbReference type="RefSeq" id="WP_207565910.1">
    <property type="nucleotide sequence ID" value="NZ_CP071446.1"/>
</dbReference>
<dbReference type="PANTHER" id="PTHR43575">
    <property type="entry name" value="PROTEIN ABCI7, CHLOROPLASTIC"/>
    <property type="match status" value="1"/>
</dbReference>
<gene>
    <name evidence="2" type="ORF">JYK00_05390</name>
</gene>
<name>A0ABX7S7U4_9BACT</name>
<dbReference type="InterPro" id="IPR000825">
    <property type="entry name" value="SUF_FeS_clus_asmbl_SufBD_core"/>
</dbReference>
<organism evidence="2 3">
    <name type="scientific">Thermosipho ferrireducens</name>
    <dbReference type="NCBI Taxonomy" id="2571116"/>
    <lineage>
        <taxon>Bacteria</taxon>
        <taxon>Thermotogati</taxon>
        <taxon>Thermotogota</taxon>
        <taxon>Thermotogae</taxon>
        <taxon>Thermotogales</taxon>
        <taxon>Fervidobacteriaceae</taxon>
        <taxon>Thermosipho</taxon>
    </lineage>
</organism>
<evidence type="ECO:0000259" key="1">
    <source>
        <dbReference type="Pfam" id="PF01458"/>
    </source>
</evidence>
<dbReference type="Proteomes" id="UP000671862">
    <property type="component" value="Chromosome"/>
</dbReference>
<dbReference type="InterPro" id="IPR037284">
    <property type="entry name" value="SUF_FeS_clus_asmbl_SufBD_sf"/>
</dbReference>
<keyword evidence="3" id="KW-1185">Reference proteome</keyword>
<protein>
    <submittedName>
        <fullName evidence="2">SufD family Fe-S cluster assembly protein</fullName>
    </submittedName>
</protein>
<evidence type="ECO:0000313" key="3">
    <source>
        <dbReference type="Proteomes" id="UP000671862"/>
    </source>
</evidence>